<keyword evidence="2" id="KW-1133">Transmembrane helix</keyword>
<accession>A0A3R6VPX0</accession>
<evidence type="ECO:0000259" key="3">
    <source>
        <dbReference type="Pfam" id="PF00350"/>
    </source>
</evidence>
<protein>
    <recommendedName>
        <fullName evidence="3">Dynamin N-terminal domain-containing protein</fullName>
    </recommendedName>
</protein>
<feature type="coiled-coil region" evidence="1">
    <location>
        <begin position="274"/>
        <end position="301"/>
    </location>
</feature>
<dbReference type="VEuPathDB" id="FungiDB:H310_04894"/>
<dbReference type="PANTHER" id="PTHR42698:SF2">
    <property type="entry name" value="GTPASE ERA-LIKE, CHLOROPLASTIC"/>
    <property type="match status" value="1"/>
</dbReference>
<dbReference type="SUPFAM" id="SSF52540">
    <property type="entry name" value="P-loop containing nucleoside triphosphate hydrolases"/>
    <property type="match status" value="1"/>
</dbReference>
<name>A0A3R6VPX0_9STRA</name>
<evidence type="ECO:0000313" key="4">
    <source>
        <dbReference type="EMBL" id="RHY32150.1"/>
    </source>
</evidence>
<comment type="caution">
    <text evidence="4">The sequence shown here is derived from an EMBL/GenBank/DDBJ whole genome shotgun (WGS) entry which is preliminary data.</text>
</comment>
<dbReference type="InterPro" id="IPR045063">
    <property type="entry name" value="Dynamin_N"/>
</dbReference>
<keyword evidence="2" id="KW-0472">Membrane</keyword>
<dbReference type="GO" id="GO:0000028">
    <property type="term" value="P:ribosomal small subunit assembly"/>
    <property type="evidence" value="ECO:0007669"/>
    <property type="project" value="TreeGrafter"/>
</dbReference>
<dbReference type="InterPro" id="IPR027417">
    <property type="entry name" value="P-loop_NTPase"/>
</dbReference>
<dbReference type="Gene3D" id="3.40.50.300">
    <property type="entry name" value="P-loop containing nucleotide triphosphate hydrolases"/>
    <property type="match status" value="1"/>
</dbReference>
<dbReference type="EMBL" id="QUSY01000159">
    <property type="protein sequence ID" value="RHY32150.1"/>
    <property type="molecule type" value="Genomic_DNA"/>
</dbReference>
<dbReference type="InterPro" id="IPR005662">
    <property type="entry name" value="GTPase_Era-like"/>
</dbReference>
<feature type="transmembrane region" description="Helical" evidence="2">
    <location>
        <begin position="314"/>
        <end position="336"/>
    </location>
</feature>
<proteinExistence type="predicted"/>
<dbReference type="GO" id="GO:0019843">
    <property type="term" value="F:rRNA binding"/>
    <property type="evidence" value="ECO:0007669"/>
    <property type="project" value="TreeGrafter"/>
</dbReference>
<dbReference type="GO" id="GO:0043024">
    <property type="term" value="F:ribosomal small subunit binding"/>
    <property type="evidence" value="ECO:0007669"/>
    <property type="project" value="TreeGrafter"/>
</dbReference>
<gene>
    <name evidence="4" type="ORF">DYB32_002817</name>
</gene>
<reference evidence="4 5" key="1">
    <citation type="submission" date="2018-08" db="EMBL/GenBank/DDBJ databases">
        <title>Aphanomyces genome sequencing and annotation.</title>
        <authorList>
            <person name="Minardi D."/>
            <person name="Oidtmann B."/>
            <person name="Van Der Giezen M."/>
            <person name="Studholme D.J."/>
        </authorList>
    </citation>
    <scope>NUCLEOTIDE SEQUENCE [LARGE SCALE GENOMIC DNA]</scope>
    <source>
        <strain evidence="4 5">NJM0002</strain>
    </source>
</reference>
<dbReference type="VEuPathDB" id="FungiDB:H310_04895"/>
<keyword evidence="2" id="KW-0812">Transmembrane</keyword>
<dbReference type="AlphaFoldDB" id="A0A3R6VPX0"/>
<evidence type="ECO:0000256" key="1">
    <source>
        <dbReference type="SAM" id="Coils"/>
    </source>
</evidence>
<dbReference type="GO" id="GO:0005525">
    <property type="term" value="F:GTP binding"/>
    <property type="evidence" value="ECO:0007669"/>
    <property type="project" value="InterPro"/>
</dbReference>
<keyword evidence="5" id="KW-1185">Reference proteome</keyword>
<organism evidence="4 5">
    <name type="scientific">Aphanomyces invadans</name>
    <dbReference type="NCBI Taxonomy" id="157072"/>
    <lineage>
        <taxon>Eukaryota</taxon>
        <taxon>Sar</taxon>
        <taxon>Stramenopiles</taxon>
        <taxon>Oomycota</taxon>
        <taxon>Saprolegniomycetes</taxon>
        <taxon>Saprolegniales</taxon>
        <taxon>Verrucalvaceae</taxon>
        <taxon>Aphanomyces</taxon>
    </lineage>
</organism>
<dbReference type="Pfam" id="PF00350">
    <property type="entry name" value="Dynamin_N"/>
    <property type="match status" value="1"/>
</dbReference>
<feature type="domain" description="Dynamin N-terminal" evidence="3">
    <location>
        <begin position="38"/>
        <end position="139"/>
    </location>
</feature>
<evidence type="ECO:0000256" key="2">
    <source>
        <dbReference type="SAM" id="Phobius"/>
    </source>
</evidence>
<sequence>MIMTSVAELYTAPHGLNAIAKDVGLGVDILTPRKKVSIMIIGNHSAGKSSFINWYVGEDIQRTGVAIETQGFTFITSGTKRTLAPIKGESTLMLYPHLTPLSKQFGKSLVENLTTHVSTSTARHFNVVDFCDTPGLVDGDISYPFDVNAAIVAMAAYADLIFVFLDPMGQALCSRTMQVVKALNQNGQYADKMKYYLTKADTVTDSKEMMKLMVQITQNIKANIQNQHGLEIPSIWITRPTNSHLMPAEHTAANSMNSLNQIDAVCECIEKAIHQKVQDNLSQVERDCQAIRDAIRRLLLKDELQRAAKRSRHIVALGFALTAWVIPLVTFVVLLGEYKSSLPAAILDADAVMSFVESTHEAIQPLVLDGPLGLLSTLKLVGSSVVLFEFVQSIEDIVQIKCDVNDLQVRDSEDGESVGDPAGTVYRVDRFTSTNGNFLFYCCWQSIGAQAMKRGEESTATLPLSHLADSDSTLHLPSLEALSLHAKDIRTKNALHADYCQQALALLAPMLRTLHVYKYLHTTSELAKFYNTNRMVLHF</sequence>
<dbReference type="PANTHER" id="PTHR42698">
    <property type="entry name" value="GTPASE ERA"/>
    <property type="match status" value="1"/>
</dbReference>
<evidence type="ECO:0000313" key="5">
    <source>
        <dbReference type="Proteomes" id="UP000285060"/>
    </source>
</evidence>
<keyword evidence="1" id="KW-0175">Coiled coil</keyword>
<dbReference type="Proteomes" id="UP000285060">
    <property type="component" value="Unassembled WGS sequence"/>
</dbReference>